<accession>A0ABD5YKR5</accession>
<dbReference type="EMBL" id="JBHTAX010000001">
    <property type="protein sequence ID" value="MFC7189816.1"/>
    <property type="molecule type" value="Genomic_DNA"/>
</dbReference>
<dbReference type="InterPro" id="IPR007050">
    <property type="entry name" value="HTH_bacterioopsin"/>
</dbReference>
<dbReference type="Proteomes" id="UP001596417">
    <property type="component" value="Unassembled WGS sequence"/>
</dbReference>
<name>A0ABD5YKR5_9EURY</name>
<protein>
    <submittedName>
        <fullName evidence="5">Helix-turn-helix domain-containing protein</fullName>
    </submittedName>
</protein>
<proteinExistence type="predicted"/>
<evidence type="ECO:0000256" key="2">
    <source>
        <dbReference type="ARBA" id="ARBA00023163"/>
    </source>
</evidence>
<feature type="domain" description="Bacterioopsin transcriptional activator GAF and HTH associated" evidence="4">
    <location>
        <begin position="9"/>
        <end position="144"/>
    </location>
</feature>
<feature type="domain" description="HTH bat-type" evidence="3">
    <location>
        <begin position="157"/>
        <end position="207"/>
    </location>
</feature>
<dbReference type="GeneID" id="76199377"/>
<reference evidence="5 6" key="1">
    <citation type="journal article" date="2019" name="Int. J. Syst. Evol. Microbiol.">
        <title>The Global Catalogue of Microorganisms (GCM) 10K type strain sequencing project: providing services to taxonomists for standard genome sequencing and annotation.</title>
        <authorList>
            <consortium name="The Broad Institute Genomics Platform"/>
            <consortium name="The Broad Institute Genome Sequencing Center for Infectious Disease"/>
            <person name="Wu L."/>
            <person name="Ma J."/>
        </authorList>
    </citation>
    <scope>NUCLEOTIDE SEQUENCE [LARGE SCALE GENOMIC DNA]</scope>
    <source>
        <strain evidence="5 6">RDMS1</strain>
    </source>
</reference>
<comment type="caution">
    <text evidence="5">The sequence shown here is derived from an EMBL/GenBank/DDBJ whole genome shotgun (WGS) entry which is preliminary data.</text>
</comment>
<dbReference type="AlphaFoldDB" id="A0ABD5YKR5"/>
<organism evidence="5 6">
    <name type="scientific">Halocatena marina</name>
    <dbReference type="NCBI Taxonomy" id="2934937"/>
    <lineage>
        <taxon>Archaea</taxon>
        <taxon>Methanobacteriati</taxon>
        <taxon>Methanobacteriota</taxon>
        <taxon>Stenosarchaea group</taxon>
        <taxon>Halobacteria</taxon>
        <taxon>Halobacteriales</taxon>
        <taxon>Natronomonadaceae</taxon>
        <taxon>Halocatena</taxon>
    </lineage>
</organism>
<evidence type="ECO:0000256" key="1">
    <source>
        <dbReference type="ARBA" id="ARBA00023015"/>
    </source>
</evidence>
<evidence type="ECO:0000259" key="3">
    <source>
        <dbReference type="Pfam" id="PF04967"/>
    </source>
</evidence>
<dbReference type="Pfam" id="PF04967">
    <property type="entry name" value="HTH_10"/>
    <property type="match status" value="1"/>
</dbReference>
<gene>
    <name evidence="5" type="ORF">ACFQL7_08060</name>
</gene>
<evidence type="ECO:0000259" key="4">
    <source>
        <dbReference type="Pfam" id="PF15915"/>
    </source>
</evidence>
<dbReference type="RefSeq" id="WP_248906056.1">
    <property type="nucleotide sequence ID" value="NZ_CP109979.1"/>
</dbReference>
<keyword evidence="6" id="KW-1185">Reference proteome</keyword>
<keyword evidence="2" id="KW-0804">Transcription</keyword>
<keyword evidence="1" id="KW-0805">Transcription regulation</keyword>
<evidence type="ECO:0000313" key="6">
    <source>
        <dbReference type="Proteomes" id="UP001596417"/>
    </source>
</evidence>
<dbReference type="InterPro" id="IPR031803">
    <property type="entry name" value="BAT_GAF/HTH-assoc"/>
</dbReference>
<dbReference type="Pfam" id="PF15915">
    <property type="entry name" value="BAT"/>
    <property type="match status" value="1"/>
</dbReference>
<sequence>MSSLTTIVVSAEDFPLGETLSGGSSIHLRLDRVIPLGETFIPYFWVADGTVNDLEPALRADTDIKSFEVVDTTNGESLVRAEWAAEMRGLPSVVAETGGAFLKAVGKSDSWTIQLRFDDHKELAAFYRLCSKRGISITVQSVHNPHLPNDINSGFGLTDAQHETLVMALEKGYFDVPRRINLVDLADEIGVSDTAVSQRLRRGNASLLRAALFERGNEPPIGDE</sequence>
<dbReference type="PANTHER" id="PTHR34236:SF1">
    <property type="entry name" value="DIMETHYL SULFOXIDE REDUCTASE TRANSCRIPTIONAL ACTIVATOR"/>
    <property type="match status" value="1"/>
</dbReference>
<dbReference type="PANTHER" id="PTHR34236">
    <property type="entry name" value="DIMETHYL SULFOXIDE REDUCTASE TRANSCRIPTIONAL ACTIVATOR"/>
    <property type="match status" value="1"/>
</dbReference>
<evidence type="ECO:0000313" key="5">
    <source>
        <dbReference type="EMBL" id="MFC7189816.1"/>
    </source>
</evidence>